<gene>
    <name evidence="1" type="ORF">SAMN02745910_00667</name>
</gene>
<keyword evidence="2" id="KW-1185">Reference proteome</keyword>
<dbReference type="EMBL" id="FOXX01000001">
    <property type="protein sequence ID" value="SFQ21488.1"/>
    <property type="molecule type" value="Genomic_DNA"/>
</dbReference>
<dbReference type="Pfam" id="PF11104">
    <property type="entry name" value="PilM_2"/>
    <property type="match status" value="1"/>
</dbReference>
<accession>A0A1I5WPQ0</accession>
<name>A0A1I5WPQ0_9BACI</name>
<evidence type="ECO:0000313" key="2">
    <source>
        <dbReference type="Proteomes" id="UP000182762"/>
    </source>
</evidence>
<dbReference type="Gene3D" id="3.30.420.40">
    <property type="match status" value="1"/>
</dbReference>
<sequence length="323" mass="37845">MNSMKFRFFQKNKLVNIVIKDYEIRVLQTNKENAFEQPIYHTIALKRGIVEKGRIKDYVKLQAILQKHLKEWKMQKQLVHFTVPDDLVVLKEVILPFEMDKNEEKEYILQELKDDIPFEDPMIDYFYKGEMEEEKKAIVFATPEKELIDYVALLEETNLKPIGASVSSIALYRLFYHLDLAGDGVFMLMNIDLEGVQIATFEKHQPVFLKFLSFYEWMEYWKNEENGFIWKGTDSEFNDYMNRLIEGLISVYTSSETTLQKKINGVLISGHHPAFSSLQKKIQQALHVKVSHIQKDALFLHDRVGVPESGYVPFGLALREVHL</sequence>
<reference evidence="1 2" key="1">
    <citation type="submission" date="2016-10" db="EMBL/GenBank/DDBJ databases">
        <authorList>
            <person name="Varghese N."/>
            <person name="Submissions S."/>
        </authorList>
    </citation>
    <scope>NUCLEOTIDE SEQUENCE [LARGE SCALE GENOMIC DNA]</scope>
    <source>
        <strain evidence="1 2">DSM 13796</strain>
    </source>
</reference>
<proteinExistence type="predicted"/>
<dbReference type="Proteomes" id="UP000182762">
    <property type="component" value="Unassembled WGS sequence"/>
</dbReference>
<dbReference type="InterPro" id="IPR005883">
    <property type="entry name" value="PilM"/>
</dbReference>
<protein>
    <submittedName>
        <fullName evidence="1">Type IV pilus assembly protein PilM</fullName>
    </submittedName>
</protein>
<evidence type="ECO:0000313" key="1">
    <source>
        <dbReference type="EMBL" id="SFQ21488.1"/>
    </source>
</evidence>
<comment type="caution">
    <text evidence="1">The sequence shown here is derived from an EMBL/GenBank/DDBJ whole genome shotgun (WGS) entry which is preliminary data.</text>
</comment>
<organism evidence="1 2">
    <name type="scientific">Priestia endophytica DSM 13796</name>
    <dbReference type="NCBI Taxonomy" id="1121089"/>
    <lineage>
        <taxon>Bacteria</taxon>
        <taxon>Bacillati</taxon>
        <taxon>Bacillota</taxon>
        <taxon>Bacilli</taxon>
        <taxon>Bacillales</taxon>
        <taxon>Bacillaceae</taxon>
        <taxon>Priestia</taxon>
    </lineage>
</organism>